<accession>A0A7W8VCP1</accession>
<dbReference type="RefSeq" id="WP_184390418.1">
    <property type="nucleotide sequence ID" value="NZ_BAAAJD010000007.1"/>
</dbReference>
<keyword evidence="2" id="KW-1185">Reference proteome</keyword>
<evidence type="ECO:0000313" key="1">
    <source>
        <dbReference type="EMBL" id="MBB5431185.1"/>
    </source>
</evidence>
<comment type="caution">
    <text evidence="1">The sequence shown here is derived from an EMBL/GenBank/DDBJ whole genome shotgun (WGS) entry which is preliminary data.</text>
</comment>
<sequence length="357" mass="37724">MLVSSTWGAKSLFGRHPLLARRLLAALPRDEYRVGIALHPNIWHGHGPGQVEAWLADAVRAGLIVLPPDEGWRAAVVAADAVFGDLGSVSYYAAALGRPVVLDRSGADAVAADSPIARLLAAATPYDPRRPVRALLREAEGNAERTGALAGGEVSSYPGRSLALLREAMYRLMGAAEPEEPPVVPAVPAPVPRPGPAHPALWTTVAEDPGGALRITRTPAAVPRPGSPAPAFLMVWEEEPDRRLAELADLVVAREAAGEAAEDGVRWCRETLDLRAGPHAAARYGRDRCVLHARSASGAVTVAASAEWPRPGFDPSLLPALLYQRVLDGGGIPGPGHRLRLRLPGTGEEAAIRIEAR</sequence>
<dbReference type="AlphaFoldDB" id="A0A7W8VCP1"/>
<gene>
    <name evidence="1" type="ORF">HDA36_001269</name>
</gene>
<organism evidence="1 2">
    <name type="scientific">Nocardiopsis composta</name>
    <dbReference type="NCBI Taxonomy" id="157465"/>
    <lineage>
        <taxon>Bacteria</taxon>
        <taxon>Bacillati</taxon>
        <taxon>Actinomycetota</taxon>
        <taxon>Actinomycetes</taxon>
        <taxon>Streptosporangiales</taxon>
        <taxon>Nocardiopsidaceae</taxon>
        <taxon>Nocardiopsis</taxon>
    </lineage>
</organism>
<proteinExistence type="predicted"/>
<reference evidence="1 2" key="1">
    <citation type="submission" date="2020-08" db="EMBL/GenBank/DDBJ databases">
        <title>Sequencing the genomes of 1000 actinobacteria strains.</title>
        <authorList>
            <person name="Klenk H.-P."/>
        </authorList>
    </citation>
    <scope>NUCLEOTIDE SEQUENCE [LARGE SCALE GENOMIC DNA]</scope>
    <source>
        <strain evidence="1 2">DSM 44551</strain>
    </source>
</reference>
<evidence type="ECO:0000313" key="2">
    <source>
        <dbReference type="Proteomes" id="UP000572635"/>
    </source>
</evidence>
<dbReference type="Proteomes" id="UP000572635">
    <property type="component" value="Unassembled WGS sequence"/>
</dbReference>
<dbReference type="EMBL" id="JACHDB010000001">
    <property type="protein sequence ID" value="MBB5431185.1"/>
    <property type="molecule type" value="Genomic_DNA"/>
</dbReference>
<name>A0A7W8VCP1_9ACTN</name>
<protein>
    <submittedName>
        <fullName evidence="1">Uncharacterized protein</fullName>
    </submittedName>
</protein>